<keyword evidence="3 8" id="KW-0812">Transmembrane</keyword>
<evidence type="ECO:0000256" key="5">
    <source>
        <dbReference type="ARBA" id="ARBA00022989"/>
    </source>
</evidence>
<dbReference type="InterPro" id="IPR014314">
    <property type="entry name" value="Succ_DH_cytb556"/>
</dbReference>
<dbReference type="CDD" id="cd03499">
    <property type="entry name" value="SQR_TypeC_SdhC"/>
    <property type="match status" value="1"/>
</dbReference>
<evidence type="ECO:0000256" key="3">
    <source>
        <dbReference type="ARBA" id="ARBA00022692"/>
    </source>
</evidence>
<dbReference type="PANTHER" id="PTHR10978">
    <property type="entry name" value="SUCCINATE DEHYDROGENASE CYTOCHROME B560 SUBUNIT"/>
    <property type="match status" value="1"/>
</dbReference>
<dbReference type="InterPro" id="IPR018495">
    <property type="entry name" value="Succ_DH_cyt_bsu_CS"/>
</dbReference>
<dbReference type="GO" id="GO:0016020">
    <property type="term" value="C:membrane"/>
    <property type="evidence" value="ECO:0007669"/>
    <property type="project" value="UniProtKB-SubCell"/>
</dbReference>
<dbReference type="SUPFAM" id="SSF81343">
    <property type="entry name" value="Fumarate reductase respiratory complex transmembrane subunits"/>
    <property type="match status" value="1"/>
</dbReference>
<dbReference type="GO" id="GO:0046872">
    <property type="term" value="F:metal ion binding"/>
    <property type="evidence" value="ECO:0007669"/>
    <property type="project" value="UniProtKB-KW"/>
</dbReference>
<dbReference type="InterPro" id="IPR000701">
    <property type="entry name" value="SuccDH_FuR_B_TM-su"/>
</dbReference>
<evidence type="ECO:0000313" key="9">
    <source>
        <dbReference type="EMBL" id="KAI9556710.1"/>
    </source>
</evidence>
<reference evidence="9 10" key="1">
    <citation type="submission" date="2022-05" db="EMBL/GenBank/DDBJ databases">
        <title>A multi-omics perspective on studying reproductive biology in Daphnia sinensis.</title>
        <authorList>
            <person name="Jia J."/>
        </authorList>
    </citation>
    <scope>NUCLEOTIDE SEQUENCE [LARGE SCALE GENOMIC DNA]</scope>
    <source>
        <strain evidence="9 10">WSL</strain>
    </source>
</reference>
<dbReference type="Proteomes" id="UP000820818">
    <property type="component" value="Linkage Group LG6"/>
</dbReference>
<evidence type="ECO:0000256" key="4">
    <source>
        <dbReference type="ARBA" id="ARBA00022723"/>
    </source>
</evidence>
<name>A0AAD5PV87_9CRUS</name>
<feature type="transmembrane region" description="Helical" evidence="8">
    <location>
        <begin position="85"/>
        <end position="103"/>
    </location>
</feature>
<evidence type="ECO:0000256" key="1">
    <source>
        <dbReference type="ARBA" id="ARBA00004141"/>
    </source>
</evidence>
<dbReference type="PROSITE" id="PS01001">
    <property type="entry name" value="SDH_CYT_2"/>
    <property type="match status" value="1"/>
</dbReference>
<proteinExistence type="predicted"/>
<keyword evidence="10" id="KW-1185">Reference proteome</keyword>
<keyword evidence="2" id="KW-0349">Heme</keyword>
<accession>A0AAD5PV87</accession>
<dbReference type="Pfam" id="PF01127">
    <property type="entry name" value="Sdh_cyt"/>
    <property type="match status" value="1"/>
</dbReference>
<comment type="subcellular location">
    <subcellularLocation>
        <location evidence="1">Membrane</location>
        <topology evidence="1">Multi-pass membrane protein</topology>
    </subcellularLocation>
</comment>
<dbReference type="GO" id="GO:0005739">
    <property type="term" value="C:mitochondrion"/>
    <property type="evidence" value="ECO:0007669"/>
    <property type="project" value="GOC"/>
</dbReference>
<evidence type="ECO:0000313" key="10">
    <source>
        <dbReference type="Proteomes" id="UP000820818"/>
    </source>
</evidence>
<sequence length="181" mass="20533">MMSLLRCVNLRLIREATNKCSPATLVRLQQKSWVNIKAKEMENAAQVLGGVEFEIKNKNLKRPLSPHLSVHKMWNNMVLSMTHRFTGVFLYVIPFGLASVAIWLPESYPDYLGVLGDLHLNKFIIATTKFLIALPFSFHFLNGIRHLIWDAGHWLTVKEVNRTGYIVVALAVALAIHLTSL</sequence>
<evidence type="ECO:0000256" key="7">
    <source>
        <dbReference type="ARBA" id="ARBA00023136"/>
    </source>
</evidence>
<gene>
    <name evidence="9" type="ORF">GHT06_016501</name>
</gene>
<protein>
    <recommendedName>
        <fullName evidence="11">Succinate dehydrogenase cytochrome b560 subunit, mitochondrial</fullName>
    </recommendedName>
</protein>
<organism evidence="9 10">
    <name type="scientific">Daphnia sinensis</name>
    <dbReference type="NCBI Taxonomy" id="1820382"/>
    <lineage>
        <taxon>Eukaryota</taxon>
        <taxon>Metazoa</taxon>
        <taxon>Ecdysozoa</taxon>
        <taxon>Arthropoda</taxon>
        <taxon>Crustacea</taxon>
        <taxon>Branchiopoda</taxon>
        <taxon>Diplostraca</taxon>
        <taxon>Cladocera</taxon>
        <taxon>Anomopoda</taxon>
        <taxon>Daphniidae</taxon>
        <taxon>Daphnia</taxon>
        <taxon>Daphnia similis group</taxon>
    </lineage>
</organism>
<keyword evidence="6" id="KW-0408">Iron</keyword>
<comment type="caution">
    <text evidence="9">The sequence shown here is derived from an EMBL/GenBank/DDBJ whole genome shotgun (WGS) entry which is preliminary data.</text>
</comment>
<dbReference type="GO" id="GO:0006099">
    <property type="term" value="P:tricarboxylic acid cycle"/>
    <property type="evidence" value="ECO:0007669"/>
    <property type="project" value="InterPro"/>
</dbReference>
<evidence type="ECO:0000256" key="2">
    <source>
        <dbReference type="ARBA" id="ARBA00022617"/>
    </source>
</evidence>
<evidence type="ECO:0000256" key="8">
    <source>
        <dbReference type="SAM" id="Phobius"/>
    </source>
</evidence>
<dbReference type="AlphaFoldDB" id="A0AAD5PV87"/>
<keyword evidence="5 8" id="KW-1133">Transmembrane helix</keyword>
<dbReference type="NCBIfam" id="TIGR02970">
    <property type="entry name" value="succ_dehyd_cytB"/>
    <property type="match status" value="1"/>
</dbReference>
<feature type="transmembrane region" description="Helical" evidence="8">
    <location>
        <begin position="123"/>
        <end position="142"/>
    </location>
</feature>
<keyword evidence="7 8" id="KW-0472">Membrane</keyword>
<feature type="transmembrane region" description="Helical" evidence="8">
    <location>
        <begin position="163"/>
        <end position="180"/>
    </location>
</feature>
<dbReference type="GO" id="GO:0009055">
    <property type="term" value="F:electron transfer activity"/>
    <property type="evidence" value="ECO:0007669"/>
    <property type="project" value="InterPro"/>
</dbReference>
<dbReference type="InterPro" id="IPR034804">
    <property type="entry name" value="SQR/QFR_C/D"/>
</dbReference>
<dbReference type="EMBL" id="WJBH02000006">
    <property type="protein sequence ID" value="KAI9556710.1"/>
    <property type="molecule type" value="Genomic_DNA"/>
</dbReference>
<dbReference type="Gene3D" id="1.20.1300.10">
    <property type="entry name" value="Fumarate reductase/succinate dehydrogenase, transmembrane subunit"/>
    <property type="match status" value="1"/>
</dbReference>
<dbReference type="PANTHER" id="PTHR10978:SF5">
    <property type="entry name" value="SUCCINATE DEHYDROGENASE CYTOCHROME B560 SUBUNIT, MITOCHONDRIAL"/>
    <property type="match status" value="1"/>
</dbReference>
<keyword evidence="4" id="KW-0479">Metal-binding</keyword>
<dbReference type="GO" id="GO:0006121">
    <property type="term" value="P:mitochondrial electron transport, succinate to ubiquinone"/>
    <property type="evidence" value="ECO:0007669"/>
    <property type="project" value="TreeGrafter"/>
</dbReference>
<evidence type="ECO:0008006" key="11">
    <source>
        <dbReference type="Google" id="ProtNLM"/>
    </source>
</evidence>
<evidence type="ECO:0000256" key="6">
    <source>
        <dbReference type="ARBA" id="ARBA00023004"/>
    </source>
</evidence>